<feature type="region of interest" description="Disordered" evidence="5">
    <location>
        <begin position="369"/>
        <end position="390"/>
    </location>
</feature>
<evidence type="ECO:0000313" key="8">
    <source>
        <dbReference type="EMBL" id="OQP51199.1"/>
    </source>
</evidence>
<dbReference type="AlphaFoldDB" id="A0A1V9EYT7"/>
<dbReference type="EMBL" id="LWBP01000219">
    <property type="protein sequence ID" value="OQP51199.1"/>
    <property type="molecule type" value="Genomic_DNA"/>
</dbReference>
<keyword evidence="6" id="KW-0812">Transmembrane</keyword>
<dbReference type="STRING" id="550983.A4R26_29735"/>
<feature type="transmembrane region" description="Helical" evidence="6">
    <location>
        <begin position="320"/>
        <end position="341"/>
    </location>
</feature>
<keyword evidence="2" id="KW-0547">Nucleotide-binding</keyword>
<gene>
    <name evidence="8" type="ORF">A4R26_29735</name>
</gene>
<keyword evidence="6" id="KW-1133">Transmembrane helix</keyword>
<dbReference type="InterPro" id="IPR008271">
    <property type="entry name" value="Ser/Thr_kinase_AS"/>
</dbReference>
<dbReference type="Gene3D" id="2.60.120.560">
    <property type="entry name" value="Exo-inulinase, domain 1"/>
    <property type="match status" value="1"/>
</dbReference>
<proteinExistence type="predicted"/>
<dbReference type="PANTHER" id="PTHR43289:SF6">
    <property type="entry name" value="SERINE_THREONINE-PROTEIN KINASE NEKL-3"/>
    <property type="match status" value="1"/>
</dbReference>
<evidence type="ECO:0000256" key="3">
    <source>
        <dbReference type="ARBA" id="ARBA00022777"/>
    </source>
</evidence>
<dbReference type="OrthoDB" id="9813021at2"/>
<evidence type="ECO:0000256" key="2">
    <source>
        <dbReference type="ARBA" id="ARBA00022741"/>
    </source>
</evidence>
<sequence length="598" mass="66767">MATSIFREYFKGYEILGEIGRGNARVLKARHLVSGNLVAIKHFAFNTDADTLRRFQRESEIMKSIQHDHIVKIVDVHLDAELPYIVMQLIEGGDVRRLLKERGTLEVDTVIQLAQHMTDALEAIHAKGVVHRDIKPENIMYRRMPNGELQFLLTDFGIAKLREQTNTVTGSSMLTYEYASPEQFNHSKTVSTPTDYYSLGIVLYECLTGTVPFAYHDEDLLWHINRVIESPVPEPVLPDDRYLPPSLLQLLHALLTKQAMYRLSDTAQVRAQLQKAAIENAQGQFRKKTLPAPPKEKKLTQVFNKPMAVPKVVAGKKKEIVFTIMGVLLFSAFMMGMWAVFPHKKSAKSAEEEAATVLPVDSVSVAQVKRKSGTAPDNKSLVTPAVHTTPEPDSELVEVASAAAPAAPHDAGVGLPNGVYYDDFSGGADTIWETGKDENSEFKFERGKYIIKGLTDSLTYHATVKFDLDIQRNFSVSASATQWGNEPDEAYGINFCGNTDSDAYFVYYITASGYYAIGAMTNGDWHPIINWTRSVNIHQHNAMNTLSIEKRNNSIYFYINDKVENVLPFTGGYGNCFGLRVDGAQTVAFDQLIVKGTR</sequence>
<comment type="caution">
    <text evidence="8">The sequence shown here is derived from an EMBL/GenBank/DDBJ whole genome shotgun (WGS) entry which is preliminary data.</text>
</comment>
<dbReference type="GO" id="GO:0004674">
    <property type="term" value="F:protein serine/threonine kinase activity"/>
    <property type="evidence" value="ECO:0007669"/>
    <property type="project" value="TreeGrafter"/>
</dbReference>
<reference evidence="9" key="1">
    <citation type="submission" date="2016-04" db="EMBL/GenBank/DDBJ databases">
        <authorList>
            <person name="Chen L."/>
            <person name="Zhuang W."/>
            <person name="Wang G."/>
        </authorList>
    </citation>
    <scope>NUCLEOTIDE SEQUENCE [LARGE SCALE GENOMIC DNA]</scope>
    <source>
        <strain evidence="9">208</strain>
    </source>
</reference>
<dbReference type="SUPFAM" id="SSF56112">
    <property type="entry name" value="Protein kinase-like (PK-like)"/>
    <property type="match status" value="1"/>
</dbReference>
<organism evidence="8 9">
    <name type="scientific">Niastella populi</name>
    <dbReference type="NCBI Taxonomy" id="550983"/>
    <lineage>
        <taxon>Bacteria</taxon>
        <taxon>Pseudomonadati</taxon>
        <taxon>Bacteroidota</taxon>
        <taxon>Chitinophagia</taxon>
        <taxon>Chitinophagales</taxon>
        <taxon>Chitinophagaceae</taxon>
        <taxon>Niastella</taxon>
    </lineage>
</organism>
<accession>A0A1V9EYT7</accession>
<evidence type="ECO:0000256" key="4">
    <source>
        <dbReference type="ARBA" id="ARBA00022840"/>
    </source>
</evidence>
<dbReference type="InterPro" id="IPR000719">
    <property type="entry name" value="Prot_kinase_dom"/>
</dbReference>
<evidence type="ECO:0000256" key="6">
    <source>
        <dbReference type="SAM" id="Phobius"/>
    </source>
</evidence>
<dbReference type="Gene3D" id="1.10.510.10">
    <property type="entry name" value="Transferase(Phosphotransferase) domain 1"/>
    <property type="match status" value="1"/>
</dbReference>
<dbReference type="PANTHER" id="PTHR43289">
    <property type="entry name" value="MITOGEN-ACTIVATED PROTEIN KINASE KINASE KINASE 20-RELATED"/>
    <property type="match status" value="1"/>
</dbReference>
<keyword evidence="6" id="KW-0472">Membrane</keyword>
<dbReference type="GO" id="GO:0005524">
    <property type="term" value="F:ATP binding"/>
    <property type="evidence" value="ECO:0007669"/>
    <property type="project" value="UniProtKB-KW"/>
</dbReference>
<keyword evidence="1" id="KW-0808">Transferase</keyword>
<keyword evidence="9" id="KW-1185">Reference proteome</keyword>
<dbReference type="Pfam" id="PF00069">
    <property type="entry name" value="Pkinase"/>
    <property type="match status" value="1"/>
</dbReference>
<dbReference type="PROSITE" id="PS50011">
    <property type="entry name" value="PROTEIN_KINASE_DOM"/>
    <property type="match status" value="1"/>
</dbReference>
<evidence type="ECO:0000256" key="1">
    <source>
        <dbReference type="ARBA" id="ARBA00022679"/>
    </source>
</evidence>
<evidence type="ECO:0000256" key="5">
    <source>
        <dbReference type="SAM" id="MobiDB-lite"/>
    </source>
</evidence>
<keyword evidence="3" id="KW-0418">Kinase</keyword>
<dbReference type="SMART" id="SM00220">
    <property type="entry name" value="S_TKc"/>
    <property type="match status" value="1"/>
</dbReference>
<evidence type="ECO:0000259" key="7">
    <source>
        <dbReference type="PROSITE" id="PS50011"/>
    </source>
</evidence>
<feature type="domain" description="Protein kinase" evidence="7">
    <location>
        <begin position="13"/>
        <end position="278"/>
    </location>
</feature>
<dbReference type="RefSeq" id="WP_081169966.1">
    <property type="nucleotide sequence ID" value="NZ_LWBP01000219.1"/>
</dbReference>
<dbReference type="InterPro" id="IPR011009">
    <property type="entry name" value="Kinase-like_dom_sf"/>
</dbReference>
<keyword evidence="4" id="KW-0067">ATP-binding</keyword>
<dbReference type="Proteomes" id="UP000192276">
    <property type="component" value="Unassembled WGS sequence"/>
</dbReference>
<protein>
    <recommendedName>
        <fullName evidence="7">Protein kinase domain-containing protein</fullName>
    </recommendedName>
</protein>
<evidence type="ECO:0000313" key="9">
    <source>
        <dbReference type="Proteomes" id="UP000192276"/>
    </source>
</evidence>
<dbReference type="PROSITE" id="PS00108">
    <property type="entry name" value="PROTEIN_KINASE_ST"/>
    <property type="match status" value="1"/>
</dbReference>
<name>A0A1V9EYT7_9BACT</name>
<dbReference type="CDD" id="cd14014">
    <property type="entry name" value="STKc_PknB_like"/>
    <property type="match status" value="1"/>
</dbReference>